<dbReference type="Gene3D" id="3.40.50.720">
    <property type="entry name" value="NAD(P)-binding Rossmann-like Domain"/>
    <property type="match status" value="1"/>
</dbReference>
<name>A0A832PMX6_9RHOB</name>
<proteinExistence type="inferred from homology"/>
<accession>A0A832PMX6</accession>
<evidence type="ECO:0000313" key="3">
    <source>
        <dbReference type="Proteomes" id="UP000580830"/>
    </source>
</evidence>
<dbReference type="RefSeq" id="WP_303730674.1">
    <property type="nucleotide sequence ID" value="NZ_DULP01000168.1"/>
</dbReference>
<dbReference type="InterPro" id="IPR002347">
    <property type="entry name" value="SDR_fam"/>
</dbReference>
<dbReference type="AlphaFoldDB" id="A0A832PMX6"/>
<dbReference type="FunFam" id="3.40.50.720:FF:000642">
    <property type="entry name" value="Short-chain dehydrogenase/reductase SDR"/>
    <property type="match status" value="1"/>
</dbReference>
<gene>
    <name evidence="2" type="ORF">GXX24_11045</name>
</gene>
<dbReference type="EMBL" id="DULP01000168">
    <property type="protein sequence ID" value="HHW34658.1"/>
    <property type="molecule type" value="Genomic_DNA"/>
</dbReference>
<reference evidence="2 3" key="1">
    <citation type="journal article" date="2020" name="Biotechnol. Biofuels">
        <title>New insights from the biogas microbiome by comprehensive genome-resolved metagenomics of nearly 1600 species originating from multiple anaerobic digesters.</title>
        <authorList>
            <person name="Campanaro S."/>
            <person name="Treu L."/>
            <person name="Rodriguez-R L.M."/>
            <person name="Kovalovszki A."/>
            <person name="Ziels R.M."/>
            <person name="Maus I."/>
            <person name="Zhu X."/>
            <person name="Kougias P.G."/>
            <person name="Basile A."/>
            <person name="Luo G."/>
            <person name="Schluter A."/>
            <person name="Konstantinidis K.T."/>
            <person name="Angelidaki I."/>
        </authorList>
    </citation>
    <scope>NUCLEOTIDE SEQUENCE [LARGE SCALE GENOMIC DNA]</scope>
    <source>
        <strain evidence="2">AS04akNAM_125</strain>
    </source>
</reference>
<protein>
    <submittedName>
        <fullName evidence="2">SDR family oxidoreductase</fullName>
    </submittedName>
</protein>
<organism evidence="2 3">
    <name type="scientific">Paracoccus solventivorans</name>
    <dbReference type="NCBI Taxonomy" id="53463"/>
    <lineage>
        <taxon>Bacteria</taxon>
        <taxon>Pseudomonadati</taxon>
        <taxon>Pseudomonadota</taxon>
        <taxon>Alphaproteobacteria</taxon>
        <taxon>Rhodobacterales</taxon>
        <taxon>Paracoccaceae</taxon>
        <taxon>Paracoccus</taxon>
    </lineage>
</organism>
<dbReference type="PANTHER" id="PTHR42879:SF6">
    <property type="entry name" value="NADPH-DEPENDENT REDUCTASE BACG"/>
    <property type="match status" value="1"/>
</dbReference>
<dbReference type="InterPro" id="IPR036291">
    <property type="entry name" value="NAD(P)-bd_dom_sf"/>
</dbReference>
<evidence type="ECO:0000256" key="1">
    <source>
        <dbReference type="ARBA" id="ARBA00006484"/>
    </source>
</evidence>
<dbReference type="Pfam" id="PF13561">
    <property type="entry name" value="adh_short_C2"/>
    <property type="match status" value="1"/>
</dbReference>
<sequence length="260" mass="26894">MDLGIRGKKALVCAASRGLGRGCAEALAAEGVELVINARGADSLARTAQDIAAAHGVRVTPVAADITTPEGRAQVLDALGGQADILVTNAGGPPPGHWTDWSREDFIRAIDANMLSAIALMQALVPGMMDRGWGRVVNITSAAVRSPIGQLGLSNTARTGLTGFVAGMSRQVAENGVCVNNLLPGIHDTDRATSLDQGVADAQGITPAEARTRREATIPTRDYGRAEDFGAACAFLCSQQARFIVGQNLLLDGGALNVTI</sequence>
<dbReference type="SUPFAM" id="SSF51735">
    <property type="entry name" value="NAD(P)-binding Rossmann-fold domains"/>
    <property type="match status" value="1"/>
</dbReference>
<dbReference type="Proteomes" id="UP000580830">
    <property type="component" value="Unassembled WGS sequence"/>
</dbReference>
<dbReference type="InterPro" id="IPR050259">
    <property type="entry name" value="SDR"/>
</dbReference>
<dbReference type="PANTHER" id="PTHR42879">
    <property type="entry name" value="3-OXOACYL-(ACYL-CARRIER-PROTEIN) REDUCTASE"/>
    <property type="match status" value="1"/>
</dbReference>
<dbReference type="PRINTS" id="PR00081">
    <property type="entry name" value="GDHRDH"/>
</dbReference>
<comment type="similarity">
    <text evidence="1">Belongs to the short-chain dehydrogenases/reductases (SDR) family.</text>
</comment>
<evidence type="ECO:0000313" key="2">
    <source>
        <dbReference type="EMBL" id="HHW34658.1"/>
    </source>
</evidence>
<comment type="caution">
    <text evidence="2">The sequence shown here is derived from an EMBL/GenBank/DDBJ whole genome shotgun (WGS) entry which is preliminary data.</text>
</comment>